<feature type="chain" id="PRO_5042691001" description="Membrane-bound lytic murein transglycosylase A" evidence="5">
    <location>
        <begin position="24"/>
        <end position="375"/>
    </location>
</feature>
<evidence type="ECO:0000313" key="7">
    <source>
        <dbReference type="EMBL" id="OOF44180.1"/>
    </source>
</evidence>
<evidence type="ECO:0000256" key="4">
    <source>
        <dbReference type="PIRNR" id="PIRNR019422"/>
    </source>
</evidence>
<dbReference type="PANTHER" id="PTHR30124">
    <property type="entry name" value="MEMBRANE-BOUND LYTIC MUREIN TRANSGLYCOSYLASE A"/>
    <property type="match status" value="1"/>
</dbReference>
<dbReference type="EMBL" id="MLHK01000057">
    <property type="protein sequence ID" value="OOF44180.1"/>
    <property type="molecule type" value="Genomic_DNA"/>
</dbReference>
<dbReference type="GO" id="GO:0009254">
    <property type="term" value="P:peptidoglycan turnover"/>
    <property type="evidence" value="ECO:0007669"/>
    <property type="project" value="UniProtKB-UniRule"/>
</dbReference>
<dbReference type="SUPFAM" id="SSF50685">
    <property type="entry name" value="Barwin-like endoglucanases"/>
    <property type="match status" value="1"/>
</dbReference>
<dbReference type="NCBIfam" id="NF008366">
    <property type="entry name" value="PRK11162.1"/>
    <property type="match status" value="1"/>
</dbReference>
<dbReference type="EC" id="4.2.2.n1" evidence="4"/>
<dbReference type="Proteomes" id="UP000188728">
    <property type="component" value="Unassembled WGS sequence"/>
</dbReference>
<sequence length="375" mass="40995">MKFRQNFGIKVFSVLAVASILVACGGSSNKTISNKDGSSILTPTGDDPQKFGAKYRGRSYQQPILSPVSRVENQSAVINQGDFLTQLSNVKAYSGRLSDRFYGNYQKITNWVLAGADVRELSKYGISPQIMKGFDGYQNVLMTGYYSPVIHARRTPQGRYQHPIYALPANKRFTRAQIYAGALEGKGLELAYSDSMLDNFLLGVQGSGYVDFGNGNLNYFAYAGQNGFKYQAVGRLLVEDGEIPKEKMSIQAIRDWGKANPSRVQGLLERNPSYVFFKNDPSGKVKGSAGVPLVPMAAVASDRNVIPSGSVLLVEVPDIDDNGNWKGTHKLHLMVALDVGGAVNGHHFDLYRGIGDQAGHIAGLSKHYGRVWVLQ</sequence>
<dbReference type="AlphaFoldDB" id="A0A1V3IQ54"/>
<dbReference type="PANTHER" id="PTHR30124:SF0">
    <property type="entry name" value="MEMBRANE-BOUND LYTIC MUREIN TRANSGLYCOSYLASE A"/>
    <property type="match status" value="1"/>
</dbReference>
<dbReference type="Pfam" id="PF03562">
    <property type="entry name" value="MltA"/>
    <property type="match status" value="1"/>
</dbReference>
<dbReference type="GO" id="GO:0071555">
    <property type="term" value="P:cell wall organization"/>
    <property type="evidence" value="ECO:0007669"/>
    <property type="project" value="UniProtKB-KW"/>
</dbReference>
<dbReference type="InterPro" id="IPR036908">
    <property type="entry name" value="RlpA-like_sf"/>
</dbReference>
<dbReference type="InterPro" id="IPR005300">
    <property type="entry name" value="MltA_B"/>
</dbReference>
<dbReference type="RefSeq" id="WP_077474444.1">
    <property type="nucleotide sequence ID" value="NZ_MLHK01000057.1"/>
</dbReference>
<dbReference type="OrthoDB" id="9783686at2"/>
<accession>A0A1V3IY30</accession>
<dbReference type="CDD" id="cd14485">
    <property type="entry name" value="mltA_like_LT_A"/>
    <property type="match status" value="1"/>
</dbReference>
<name>A0A1V3IQ54_9PAST</name>
<accession>A0A1V3IQ54</accession>
<comment type="function">
    <text evidence="4">Murein-degrading enzyme. May play a role in recycling of muropeptides during cell elongation and/or cell division.</text>
</comment>
<dbReference type="GO" id="GO:0019867">
    <property type="term" value="C:outer membrane"/>
    <property type="evidence" value="ECO:0007669"/>
    <property type="project" value="InterPro"/>
</dbReference>
<dbReference type="PROSITE" id="PS51257">
    <property type="entry name" value="PROKAR_LIPOPROTEIN"/>
    <property type="match status" value="1"/>
</dbReference>
<dbReference type="GO" id="GO:0008933">
    <property type="term" value="F:peptidoglycan lytic transglycosylase activity"/>
    <property type="evidence" value="ECO:0007669"/>
    <property type="project" value="TreeGrafter"/>
</dbReference>
<protein>
    <recommendedName>
        <fullName evidence="4">Membrane-bound lytic murein transglycosylase A</fullName>
        <ecNumber evidence="4">4.2.2.n1</ecNumber>
    </recommendedName>
    <alternativeName>
        <fullName evidence="4">Murein hydrolase A</fullName>
    </alternativeName>
</protein>
<evidence type="ECO:0000256" key="5">
    <source>
        <dbReference type="SAM" id="SignalP"/>
    </source>
</evidence>
<comment type="catalytic activity">
    <reaction evidence="1 4">
        <text>Exolytic cleavage of the (1-&gt;4)-beta-glycosidic linkage between N-acetylmuramic acid (MurNAc) and N-acetylglucosamine (GlcNAc) residues in peptidoglycan, from either the reducing or the non-reducing ends of the peptidoglycan chains, with concomitant formation of a 1,6-anhydrobond in the MurNAc residue.</text>
        <dbReference type="EC" id="4.2.2.n1"/>
    </reaction>
</comment>
<dbReference type="Gene3D" id="2.40.240.50">
    <property type="entry name" value="Barwin-like endoglucanases"/>
    <property type="match status" value="1"/>
</dbReference>
<evidence type="ECO:0000256" key="1">
    <source>
        <dbReference type="ARBA" id="ARBA00001420"/>
    </source>
</evidence>
<keyword evidence="2 4" id="KW-0456">Lyase</keyword>
<feature type="signal peptide" evidence="5">
    <location>
        <begin position="1"/>
        <end position="23"/>
    </location>
</feature>
<feature type="domain" description="Lytic transglycosylase MltA" evidence="6">
    <location>
        <begin position="149"/>
        <end position="278"/>
    </location>
</feature>
<evidence type="ECO:0000256" key="2">
    <source>
        <dbReference type="ARBA" id="ARBA00023239"/>
    </source>
</evidence>
<dbReference type="PIRSF" id="PIRSF019422">
    <property type="entry name" value="MltA"/>
    <property type="match status" value="1"/>
</dbReference>
<dbReference type="GO" id="GO:0009253">
    <property type="term" value="P:peptidoglycan catabolic process"/>
    <property type="evidence" value="ECO:0007669"/>
    <property type="project" value="TreeGrafter"/>
</dbReference>
<keyword evidence="3 4" id="KW-0961">Cell wall biogenesis/degradation</keyword>
<gene>
    <name evidence="7" type="ORF">BKK51_09845</name>
    <name evidence="8" type="ORF">BKK52_09765</name>
</gene>
<proteinExistence type="predicted"/>
<evidence type="ECO:0000313" key="9">
    <source>
        <dbReference type="Proteomes" id="UP000188728"/>
    </source>
</evidence>
<comment type="caution">
    <text evidence="7">The sequence shown here is derived from an EMBL/GenBank/DDBJ whole genome shotgun (WGS) entry which is preliminary data.</text>
</comment>
<keyword evidence="5" id="KW-0732">Signal</keyword>
<dbReference type="EMBL" id="MLHL01000056">
    <property type="protein sequence ID" value="OOF47272.1"/>
    <property type="molecule type" value="Genomic_DNA"/>
</dbReference>
<keyword evidence="10" id="KW-1185">Reference proteome</keyword>
<dbReference type="Gene3D" id="2.40.40.10">
    <property type="entry name" value="RlpA-like domain"/>
    <property type="match status" value="1"/>
</dbReference>
<evidence type="ECO:0000313" key="8">
    <source>
        <dbReference type="EMBL" id="OOF47272.1"/>
    </source>
</evidence>
<evidence type="ECO:0000313" key="10">
    <source>
        <dbReference type="Proteomes" id="UP000189161"/>
    </source>
</evidence>
<evidence type="ECO:0000259" key="6">
    <source>
        <dbReference type="SMART" id="SM00925"/>
    </source>
</evidence>
<dbReference type="Pfam" id="PF06725">
    <property type="entry name" value="3D"/>
    <property type="match status" value="1"/>
</dbReference>
<reference evidence="9 10" key="1">
    <citation type="submission" date="2016-10" db="EMBL/GenBank/DDBJ databases">
        <title>Rodentibacter gen. nov. and new species.</title>
        <authorList>
            <person name="Christensen H."/>
        </authorList>
    </citation>
    <scope>NUCLEOTIDE SEQUENCE [LARGE SCALE GENOMIC DNA]</scope>
    <source>
        <strain evidence="7 9">H1983213011</strain>
        <strain evidence="8 10">H1987082031</strain>
    </source>
</reference>
<dbReference type="CDD" id="cd14668">
    <property type="entry name" value="mlta_B"/>
    <property type="match status" value="1"/>
</dbReference>
<organism evidence="7 9">
    <name type="scientific">Rodentibacter trehalosifermentans</name>
    <dbReference type="NCBI Taxonomy" id="1908263"/>
    <lineage>
        <taxon>Bacteria</taxon>
        <taxon>Pseudomonadati</taxon>
        <taxon>Pseudomonadota</taxon>
        <taxon>Gammaproteobacteria</taxon>
        <taxon>Pasteurellales</taxon>
        <taxon>Pasteurellaceae</taxon>
        <taxon>Rodentibacter</taxon>
    </lineage>
</organism>
<dbReference type="Proteomes" id="UP000189161">
    <property type="component" value="Unassembled WGS sequence"/>
</dbReference>
<dbReference type="InterPro" id="IPR026044">
    <property type="entry name" value="MltA"/>
</dbReference>
<dbReference type="InterPro" id="IPR010611">
    <property type="entry name" value="3D_dom"/>
</dbReference>
<evidence type="ECO:0000256" key="3">
    <source>
        <dbReference type="ARBA" id="ARBA00023316"/>
    </source>
</evidence>
<dbReference type="SMART" id="SM00925">
    <property type="entry name" value="MltA"/>
    <property type="match status" value="1"/>
</dbReference>
<dbReference type="GO" id="GO:0004553">
    <property type="term" value="F:hydrolase activity, hydrolyzing O-glycosyl compounds"/>
    <property type="evidence" value="ECO:0007669"/>
    <property type="project" value="InterPro"/>
</dbReference>